<dbReference type="InterPro" id="IPR006156">
    <property type="entry name" value="Dihydroneopterin_aldolase"/>
</dbReference>
<gene>
    <name evidence="9" type="primary">folB_1</name>
    <name evidence="9" type="ORF">SDC9_08911</name>
</gene>
<sequence>MADKILLCNMMFYAFHGVFEYEREQGQRFYVDVELSTDVQEAGQKDDLNCAVDYTAVYQKIKEIVETHRYKLLEALVSKISDELLKIDRVNSVTVRIRKPGVPIPGQIDYVQLEITRER</sequence>
<reference evidence="9" key="1">
    <citation type="submission" date="2019-08" db="EMBL/GenBank/DDBJ databases">
        <authorList>
            <person name="Kucharzyk K."/>
            <person name="Murdoch R.W."/>
            <person name="Higgins S."/>
            <person name="Loffler F."/>
        </authorList>
    </citation>
    <scope>NUCLEOTIDE SEQUENCE</scope>
</reference>
<dbReference type="InterPro" id="IPR006157">
    <property type="entry name" value="FolB_dom"/>
</dbReference>
<protein>
    <recommendedName>
        <fullName evidence="4">dihydroneopterin aldolase</fullName>
        <ecNumber evidence="4">4.1.2.25</ecNumber>
    </recommendedName>
    <alternativeName>
        <fullName evidence="7">7,8-dihydroneopterin aldolase</fullName>
    </alternativeName>
</protein>
<comment type="pathway">
    <text evidence="2">Cofactor biosynthesis; tetrahydrofolate biosynthesis; 2-amino-4-hydroxy-6-hydroxymethyl-7,8-dihydropteridine diphosphate from 7,8-dihydroneopterin triphosphate: step 3/4.</text>
</comment>
<feature type="domain" description="Dihydroneopterin aldolase/epimerase" evidence="8">
    <location>
        <begin position="5"/>
        <end position="117"/>
    </location>
</feature>
<dbReference type="PANTHER" id="PTHR42844">
    <property type="entry name" value="DIHYDRONEOPTERIN ALDOLASE 1-RELATED"/>
    <property type="match status" value="1"/>
</dbReference>
<dbReference type="GO" id="GO:0046656">
    <property type="term" value="P:folic acid biosynthetic process"/>
    <property type="evidence" value="ECO:0007669"/>
    <property type="project" value="UniProtKB-KW"/>
</dbReference>
<evidence type="ECO:0000256" key="2">
    <source>
        <dbReference type="ARBA" id="ARBA00005013"/>
    </source>
</evidence>
<dbReference type="NCBIfam" id="TIGR00526">
    <property type="entry name" value="folB_dom"/>
    <property type="match status" value="1"/>
</dbReference>
<keyword evidence="5" id="KW-0289">Folate biosynthesis</keyword>
<dbReference type="EC" id="4.1.2.25" evidence="4"/>
<keyword evidence="6 9" id="KW-0456">Lyase</keyword>
<dbReference type="NCBIfam" id="TIGR00525">
    <property type="entry name" value="folB"/>
    <property type="match status" value="1"/>
</dbReference>
<evidence type="ECO:0000256" key="4">
    <source>
        <dbReference type="ARBA" id="ARBA00013043"/>
    </source>
</evidence>
<dbReference type="AlphaFoldDB" id="A0A644T932"/>
<accession>A0A644T932</accession>
<evidence type="ECO:0000256" key="5">
    <source>
        <dbReference type="ARBA" id="ARBA00022909"/>
    </source>
</evidence>
<dbReference type="EMBL" id="VSSQ01000021">
    <property type="protein sequence ID" value="MPL63289.1"/>
    <property type="molecule type" value="Genomic_DNA"/>
</dbReference>
<dbReference type="Pfam" id="PF02152">
    <property type="entry name" value="FolB"/>
    <property type="match status" value="1"/>
</dbReference>
<evidence type="ECO:0000313" key="9">
    <source>
        <dbReference type="EMBL" id="MPL63289.1"/>
    </source>
</evidence>
<comment type="catalytic activity">
    <reaction evidence="1">
        <text>7,8-dihydroneopterin = 6-hydroxymethyl-7,8-dihydropterin + glycolaldehyde</text>
        <dbReference type="Rhea" id="RHEA:10540"/>
        <dbReference type="ChEBI" id="CHEBI:17001"/>
        <dbReference type="ChEBI" id="CHEBI:17071"/>
        <dbReference type="ChEBI" id="CHEBI:44841"/>
        <dbReference type="EC" id="4.1.2.25"/>
    </reaction>
</comment>
<dbReference type="PANTHER" id="PTHR42844:SF1">
    <property type="entry name" value="DIHYDRONEOPTERIN ALDOLASE 1-RELATED"/>
    <property type="match status" value="1"/>
</dbReference>
<evidence type="ECO:0000256" key="3">
    <source>
        <dbReference type="ARBA" id="ARBA00005708"/>
    </source>
</evidence>
<comment type="similarity">
    <text evidence="3">Belongs to the DHNA family.</text>
</comment>
<evidence type="ECO:0000256" key="7">
    <source>
        <dbReference type="ARBA" id="ARBA00032903"/>
    </source>
</evidence>
<dbReference type="SMART" id="SM00905">
    <property type="entry name" value="FolB"/>
    <property type="match status" value="1"/>
</dbReference>
<dbReference type="FunFam" id="3.30.1130.10:FF:000003">
    <property type="entry name" value="7,8-dihydroneopterin aldolase"/>
    <property type="match status" value="1"/>
</dbReference>
<proteinExistence type="inferred from homology"/>
<evidence type="ECO:0000256" key="6">
    <source>
        <dbReference type="ARBA" id="ARBA00023239"/>
    </source>
</evidence>
<evidence type="ECO:0000256" key="1">
    <source>
        <dbReference type="ARBA" id="ARBA00001353"/>
    </source>
</evidence>
<dbReference type="CDD" id="cd00534">
    <property type="entry name" value="DHNA_DHNTPE"/>
    <property type="match status" value="1"/>
</dbReference>
<organism evidence="9">
    <name type="scientific">bioreactor metagenome</name>
    <dbReference type="NCBI Taxonomy" id="1076179"/>
    <lineage>
        <taxon>unclassified sequences</taxon>
        <taxon>metagenomes</taxon>
        <taxon>ecological metagenomes</taxon>
    </lineage>
</organism>
<evidence type="ECO:0000259" key="8">
    <source>
        <dbReference type="SMART" id="SM00905"/>
    </source>
</evidence>
<comment type="caution">
    <text evidence="9">The sequence shown here is derived from an EMBL/GenBank/DDBJ whole genome shotgun (WGS) entry which is preliminary data.</text>
</comment>
<name>A0A644T932_9ZZZZ</name>
<dbReference type="SUPFAM" id="SSF55620">
    <property type="entry name" value="Tetrahydrobiopterin biosynthesis enzymes-like"/>
    <property type="match status" value="1"/>
</dbReference>
<dbReference type="Gene3D" id="3.30.1130.10">
    <property type="match status" value="1"/>
</dbReference>
<dbReference type="GO" id="GO:0005737">
    <property type="term" value="C:cytoplasm"/>
    <property type="evidence" value="ECO:0007669"/>
    <property type="project" value="TreeGrafter"/>
</dbReference>
<dbReference type="GO" id="GO:0004150">
    <property type="term" value="F:dihydroneopterin aldolase activity"/>
    <property type="evidence" value="ECO:0007669"/>
    <property type="project" value="UniProtKB-EC"/>
</dbReference>
<dbReference type="InterPro" id="IPR043133">
    <property type="entry name" value="GTP-CH-I_C/QueF"/>
</dbReference>